<dbReference type="EMBL" id="RCSS01000093">
    <property type="protein sequence ID" value="RVD93056.1"/>
    <property type="molecule type" value="Genomic_DNA"/>
</dbReference>
<sequence>MKNKKDDFDRMFDESYQDFINSQKNNDAELFSLNSIEITEKKKENEYKNKGTMTDTPVTKITDINKILNMNPNYKPKLTFEEKYKKWEEGCNKKKEPIKNNLKNNFEEIVKNISLEKYPDLAKNISFTKKSLLQYLIKILDAFVEKDVKKINYFLKCFILIVKERNIKF</sequence>
<gene>
    <name evidence="1" type="ORF">TUBRATIS_004210</name>
</gene>
<evidence type="ECO:0000313" key="1">
    <source>
        <dbReference type="EMBL" id="RVD93056.1"/>
    </source>
</evidence>
<protein>
    <submittedName>
        <fullName evidence="1">Uncharacterized protein</fullName>
    </submittedName>
</protein>
<dbReference type="Proteomes" id="UP000282876">
    <property type="component" value="Unassembled WGS sequence"/>
</dbReference>
<proteinExistence type="predicted"/>
<organism evidence="1 2">
    <name type="scientific">Tubulinosema ratisbonensis</name>
    <dbReference type="NCBI Taxonomy" id="291195"/>
    <lineage>
        <taxon>Eukaryota</taxon>
        <taxon>Fungi</taxon>
        <taxon>Fungi incertae sedis</taxon>
        <taxon>Microsporidia</taxon>
        <taxon>Tubulinosematoidea</taxon>
        <taxon>Tubulinosematidae</taxon>
        <taxon>Tubulinosema</taxon>
    </lineage>
</organism>
<dbReference type="VEuPathDB" id="MicrosporidiaDB:TUBRATIS_004210"/>
<reference evidence="1 2" key="1">
    <citation type="submission" date="2018-10" db="EMBL/GenBank/DDBJ databases">
        <title>Draft genome sequence of the microsporidian Tubulinosema ratisbonensis.</title>
        <authorList>
            <person name="Polonais V."/>
            <person name="Peyretaillade E."/>
            <person name="Niehus S."/>
            <person name="Wawrzyniak I."/>
            <person name="Franchet A."/>
            <person name="Gaspin C."/>
            <person name="Reichstadt M."/>
            <person name="Belser C."/>
            <person name="Labadie K."/>
            <person name="Delbac F."/>
            <person name="Ferrandon D."/>
        </authorList>
    </citation>
    <scope>NUCLEOTIDE SEQUENCE [LARGE SCALE GENOMIC DNA]</scope>
    <source>
        <strain evidence="1 2">Franzen</strain>
    </source>
</reference>
<name>A0A437AQ00_9MICR</name>
<dbReference type="OrthoDB" id="2189192at2759"/>
<accession>A0A437AQ00</accession>
<evidence type="ECO:0000313" key="2">
    <source>
        <dbReference type="Proteomes" id="UP000282876"/>
    </source>
</evidence>
<dbReference type="AlphaFoldDB" id="A0A437AQ00"/>
<keyword evidence="2" id="KW-1185">Reference proteome</keyword>
<comment type="caution">
    <text evidence="1">The sequence shown here is derived from an EMBL/GenBank/DDBJ whole genome shotgun (WGS) entry which is preliminary data.</text>
</comment>